<dbReference type="GO" id="GO:0046872">
    <property type="term" value="F:metal ion binding"/>
    <property type="evidence" value="ECO:0007669"/>
    <property type="project" value="UniProtKB-KW"/>
</dbReference>
<keyword evidence="1" id="KW-0460">Magnesium</keyword>
<dbReference type="InterPro" id="IPR005493">
    <property type="entry name" value="RraA/RraA-like"/>
</dbReference>
<accession>A0A1B2EVU7</accession>
<dbReference type="RefSeq" id="WP_099515016.1">
    <property type="nucleotide sequence ID" value="NZ_CP016619.1"/>
</dbReference>
<reference evidence="2" key="1">
    <citation type="submission" date="2016-07" db="EMBL/GenBank/DDBJ databases">
        <title>Microvirga ossetica sp. nov. a new species of rhizobia isolated from root nodules of the legume species Vicia alpestris Steven originated from North Ossetia region in the Caucasus.</title>
        <authorList>
            <person name="Safronova V.I."/>
            <person name="Kuznetsova I.G."/>
            <person name="Sazanova A.L."/>
            <person name="Belimov A."/>
            <person name="Andronov E."/>
            <person name="Osledkin Y.S."/>
            <person name="Onishchuk O.P."/>
            <person name="Kurchak O.N."/>
            <person name="Shaposhnikov A.I."/>
            <person name="Willems A."/>
            <person name="Tikhonovich I.A."/>
        </authorList>
    </citation>
    <scope>NUCLEOTIDE SEQUENCE [LARGE SCALE GENOMIC DNA]</scope>
    <source>
        <strain evidence="2">V5/3M</strain>
        <plasmid evidence="2">unnamed2</plasmid>
    </source>
</reference>
<dbReference type="SUPFAM" id="SSF89562">
    <property type="entry name" value="RraA-like"/>
    <property type="match status" value="1"/>
</dbReference>
<keyword evidence="2" id="KW-0614">Plasmid</keyword>
<dbReference type="Pfam" id="PF03737">
    <property type="entry name" value="RraA-like"/>
    <property type="match status" value="1"/>
</dbReference>
<dbReference type="KEGG" id="moc:BB934_38150"/>
<geneLocation type="plasmid" evidence="2">
    <name>unnamed2</name>
</geneLocation>
<name>A0A1B2EVU7_9HYPH</name>
<dbReference type="PANTHER" id="PTHR33254">
    <property type="entry name" value="4-HYDROXY-4-METHYL-2-OXOGLUTARATE ALDOLASE 3-RELATED"/>
    <property type="match status" value="1"/>
</dbReference>
<evidence type="ECO:0000313" key="2">
    <source>
        <dbReference type="EMBL" id="ANY84083.1"/>
    </source>
</evidence>
<feature type="binding site" evidence="1">
    <location>
        <position position="125"/>
    </location>
    <ligand>
        <name>substrate</name>
    </ligand>
</feature>
<protein>
    <recommendedName>
        <fullName evidence="3">Dimethylmenaquinone methyltransferase</fullName>
    </recommendedName>
</protein>
<dbReference type="NCBIfam" id="NF006093">
    <property type="entry name" value="PRK08245.1"/>
    <property type="match status" value="1"/>
</dbReference>
<feature type="binding site" evidence="1">
    <location>
        <begin position="103"/>
        <end position="106"/>
    </location>
    <ligand>
        <name>substrate</name>
    </ligand>
</feature>
<dbReference type="EMBL" id="CP016619">
    <property type="protein sequence ID" value="ANY84083.1"/>
    <property type="molecule type" value="Genomic_DNA"/>
</dbReference>
<evidence type="ECO:0008006" key="3">
    <source>
        <dbReference type="Google" id="ProtNLM"/>
    </source>
</evidence>
<feature type="binding site" evidence="1">
    <location>
        <position position="126"/>
    </location>
    <ligand>
        <name>Mg(2+)</name>
        <dbReference type="ChEBI" id="CHEBI:18420"/>
    </ligand>
</feature>
<dbReference type="AlphaFoldDB" id="A0A1B2EVU7"/>
<dbReference type="Gene3D" id="3.50.30.40">
    <property type="entry name" value="Ribonuclease E inhibitor RraA/RraA-like"/>
    <property type="match status" value="1"/>
</dbReference>
<organism evidence="2">
    <name type="scientific">Microvirga ossetica</name>
    <dbReference type="NCBI Taxonomy" id="1882682"/>
    <lineage>
        <taxon>Bacteria</taxon>
        <taxon>Pseudomonadati</taxon>
        <taxon>Pseudomonadota</taxon>
        <taxon>Alphaproteobacteria</taxon>
        <taxon>Hyphomicrobiales</taxon>
        <taxon>Methylobacteriaceae</taxon>
        <taxon>Microvirga</taxon>
    </lineage>
</organism>
<dbReference type="InterPro" id="IPR036704">
    <property type="entry name" value="RraA/RraA-like_sf"/>
</dbReference>
<evidence type="ECO:0000256" key="1">
    <source>
        <dbReference type="PIRSR" id="PIRSR605493-1"/>
    </source>
</evidence>
<keyword evidence="1" id="KW-0479">Metal-binding</keyword>
<proteinExistence type="predicted"/>
<dbReference type="OrthoDB" id="9805307at2"/>
<dbReference type="CDD" id="cd16841">
    <property type="entry name" value="RraA_family"/>
    <property type="match status" value="1"/>
</dbReference>
<sequence length="237" mass="25388">MHDISPDLRHTFSLCSSATLSTLLVKRGLRNTAVRGVRPLQPGLPPMVGPAFTLRYIPAREDIDAYGSGGDPVNLQRQAIEIAPEGHVFVVDCRNDPHVAGIGSILARRLHGRGLKGIVLDGGVRDTSGIAKFDIPVYCAGAAVPPNYVGHHAADINIPISCGGVAVYPGDIIFGDSEAVIVVPHHMAEEVAAEGAAMERRERFLITEIESGRSIVGIYPPNTETLARYEEWSEANP</sequence>
<gene>
    <name evidence="2" type="ORF">BB934_38150</name>
</gene>
<comment type="cofactor">
    <cofactor evidence="1">
        <name>Mg(2+)</name>
        <dbReference type="ChEBI" id="CHEBI:18420"/>
    </cofactor>
</comment>
<dbReference type="PANTHER" id="PTHR33254:SF16">
    <property type="entry name" value="BLR3842 PROTEIN"/>
    <property type="match status" value="1"/>
</dbReference>